<dbReference type="EMBL" id="FJUY01000005">
    <property type="protein sequence ID" value="CZT18441.1"/>
    <property type="molecule type" value="Genomic_DNA"/>
</dbReference>
<dbReference type="RefSeq" id="XP_023625331.1">
    <property type="nucleotide sequence ID" value="XM_023769563.1"/>
</dbReference>
<dbReference type="AlphaFoldDB" id="A0A2D3UR86"/>
<protein>
    <submittedName>
        <fullName evidence="1">Uncharacterized protein</fullName>
    </submittedName>
</protein>
<dbReference type="Proteomes" id="UP000225277">
    <property type="component" value="Unassembled WGS sequence"/>
</dbReference>
<sequence>MFADFENRRAIVLEGSEAAPLTLTTVEDTAKVVALALEYKGKWPRKGGIQGSQTTVGQFLALAEKIRGPFQVERLRLEDVVRGELKTSWVPLVEHEAVPVEQREKLARGTFWGNISGRSLRGLGRSEMSGIRRCQNIPSLGRRSICRGCGREKREIHDVELQEARHVVGVDQNV</sequence>
<reference evidence="1 2" key="1">
    <citation type="submission" date="2016-03" db="EMBL/GenBank/DDBJ databases">
        <authorList>
            <person name="Ploux O."/>
        </authorList>
    </citation>
    <scope>NUCLEOTIDE SEQUENCE [LARGE SCALE GENOMIC DNA]</scope>
    <source>
        <strain evidence="1 2">URUG2</strain>
    </source>
</reference>
<gene>
    <name evidence="1" type="ORF">RCC_04286</name>
</gene>
<accession>A0A2D3UR86</accession>
<evidence type="ECO:0000313" key="2">
    <source>
        <dbReference type="Proteomes" id="UP000225277"/>
    </source>
</evidence>
<organism evidence="1 2">
    <name type="scientific">Ramularia collo-cygni</name>
    <dbReference type="NCBI Taxonomy" id="112498"/>
    <lineage>
        <taxon>Eukaryota</taxon>
        <taxon>Fungi</taxon>
        <taxon>Dikarya</taxon>
        <taxon>Ascomycota</taxon>
        <taxon>Pezizomycotina</taxon>
        <taxon>Dothideomycetes</taxon>
        <taxon>Dothideomycetidae</taxon>
        <taxon>Mycosphaerellales</taxon>
        <taxon>Mycosphaerellaceae</taxon>
        <taxon>Ramularia</taxon>
    </lineage>
</organism>
<name>A0A2D3UR86_9PEZI</name>
<evidence type="ECO:0000313" key="1">
    <source>
        <dbReference type="EMBL" id="CZT18441.1"/>
    </source>
</evidence>
<keyword evidence="2" id="KW-1185">Reference proteome</keyword>
<dbReference type="OrthoDB" id="10000533at2759"/>
<dbReference type="GeneID" id="35599462"/>
<proteinExistence type="predicted"/>